<keyword evidence="2" id="KW-0472">Membrane</keyword>
<gene>
    <name evidence="3" type="ORF">ACFO3R_19705</name>
</gene>
<dbReference type="SUPFAM" id="SSF81995">
    <property type="entry name" value="beta-sandwich domain of Sec23/24"/>
    <property type="match status" value="1"/>
</dbReference>
<sequence length="276" mass="29230">MTTPPPQPPPDPYGQPQPWGQQPPAAPAFFPQQQQQQPAPYGYPQQPPQGGPGPWGQPGTPPYPQPPRRSRTGLIVGVVAGALVLVAGLGFGAYQLIDAGADAVFPEATHRLVVEKAVLDGEFTLNVDLSDTEGKKIEDTPDPSVRGGKAVVAQYRSEDDDMLVLSGMYGRLSSPGLMRGKIMEGAAAADGAEVVVPPREFEPEGYGITVECQVVRSHEAGLTTNMPMCAWGDGNTAAVVALLRQADVSQDTASLDLEKVAEETAQVRSEIREPLS</sequence>
<keyword evidence="2" id="KW-1133">Transmembrane helix</keyword>
<comment type="caution">
    <text evidence="3">The sequence shown here is derived from an EMBL/GenBank/DDBJ whole genome shotgun (WGS) entry which is preliminary data.</text>
</comment>
<dbReference type="RefSeq" id="WP_200696788.1">
    <property type="nucleotide sequence ID" value="NZ_BAAAYA010000012.1"/>
</dbReference>
<keyword evidence="4" id="KW-1185">Reference proteome</keyword>
<feature type="compositionally biased region" description="Pro residues" evidence="1">
    <location>
        <begin position="1"/>
        <end position="15"/>
    </location>
</feature>
<name>A0ABV8N7Y2_9ACTN</name>
<protein>
    <submittedName>
        <fullName evidence="3">Uncharacterized protein</fullName>
    </submittedName>
</protein>
<evidence type="ECO:0000313" key="3">
    <source>
        <dbReference type="EMBL" id="MFC4188588.1"/>
    </source>
</evidence>
<accession>A0ABV8N7Y2</accession>
<evidence type="ECO:0000256" key="2">
    <source>
        <dbReference type="SAM" id="Phobius"/>
    </source>
</evidence>
<feature type="region of interest" description="Disordered" evidence="1">
    <location>
        <begin position="1"/>
        <end position="69"/>
    </location>
</feature>
<feature type="compositionally biased region" description="Low complexity" evidence="1">
    <location>
        <begin position="16"/>
        <end position="44"/>
    </location>
</feature>
<evidence type="ECO:0000313" key="4">
    <source>
        <dbReference type="Proteomes" id="UP001595871"/>
    </source>
</evidence>
<dbReference type="Proteomes" id="UP001595871">
    <property type="component" value="Unassembled WGS sequence"/>
</dbReference>
<proteinExistence type="predicted"/>
<reference evidence="4" key="1">
    <citation type="journal article" date="2019" name="Int. J. Syst. Evol. Microbiol.">
        <title>The Global Catalogue of Microorganisms (GCM) 10K type strain sequencing project: providing services to taxonomists for standard genome sequencing and annotation.</title>
        <authorList>
            <consortium name="The Broad Institute Genomics Platform"/>
            <consortium name="The Broad Institute Genome Sequencing Center for Infectious Disease"/>
            <person name="Wu L."/>
            <person name="Ma J."/>
        </authorList>
    </citation>
    <scope>NUCLEOTIDE SEQUENCE [LARGE SCALE GENOMIC DNA]</scope>
    <source>
        <strain evidence="4">CCM 3243</strain>
    </source>
</reference>
<keyword evidence="2" id="KW-0812">Transmembrane</keyword>
<evidence type="ECO:0000256" key="1">
    <source>
        <dbReference type="SAM" id="MobiDB-lite"/>
    </source>
</evidence>
<dbReference type="EMBL" id="JBHSCF010000033">
    <property type="protein sequence ID" value="MFC4188588.1"/>
    <property type="molecule type" value="Genomic_DNA"/>
</dbReference>
<organism evidence="3 4">
    <name type="scientific">Streptomyces flavovirens</name>
    <dbReference type="NCBI Taxonomy" id="52258"/>
    <lineage>
        <taxon>Bacteria</taxon>
        <taxon>Bacillati</taxon>
        <taxon>Actinomycetota</taxon>
        <taxon>Actinomycetes</taxon>
        <taxon>Kitasatosporales</taxon>
        <taxon>Streptomycetaceae</taxon>
        <taxon>Streptomyces</taxon>
    </lineage>
</organism>
<feature type="transmembrane region" description="Helical" evidence="2">
    <location>
        <begin position="74"/>
        <end position="97"/>
    </location>
</feature>